<dbReference type="Gene3D" id="3.40.50.720">
    <property type="entry name" value="NAD(P)-binding Rossmann-like Domain"/>
    <property type="match status" value="1"/>
</dbReference>
<dbReference type="Gene3D" id="3.90.25.10">
    <property type="entry name" value="UDP-galactose 4-epimerase, domain 1"/>
    <property type="match status" value="1"/>
</dbReference>
<evidence type="ECO:0000256" key="1">
    <source>
        <dbReference type="ARBA" id="ARBA00006328"/>
    </source>
</evidence>
<keyword evidence="2" id="KW-0521">NADP</keyword>
<evidence type="ECO:0000259" key="3">
    <source>
        <dbReference type="Pfam" id="PF05368"/>
    </source>
</evidence>
<organism evidence="4 5">
    <name type="scientific">Streptomyces goshikiensis</name>
    <dbReference type="NCBI Taxonomy" id="1942"/>
    <lineage>
        <taxon>Bacteria</taxon>
        <taxon>Bacillati</taxon>
        <taxon>Actinomycetota</taxon>
        <taxon>Actinomycetes</taxon>
        <taxon>Kitasatosporales</taxon>
        <taxon>Streptomycetaceae</taxon>
        <taxon>Streptomyces</taxon>
    </lineage>
</organism>
<dbReference type="InterPro" id="IPR036291">
    <property type="entry name" value="NAD(P)-bd_dom_sf"/>
</dbReference>
<dbReference type="SUPFAM" id="SSF51735">
    <property type="entry name" value="NAD(P)-binding Rossmann-fold domains"/>
    <property type="match status" value="1"/>
</dbReference>
<reference evidence="4" key="1">
    <citation type="submission" date="2022-10" db="EMBL/GenBank/DDBJ databases">
        <title>The complete genomes of actinobacterial strains from the NBC collection.</title>
        <authorList>
            <person name="Joergensen T.S."/>
            <person name="Alvarez Arevalo M."/>
            <person name="Sterndorff E.B."/>
            <person name="Faurdal D."/>
            <person name="Vuksanovic O."/>
            <person name="Mourched A.-S."/>
            <person name="Charusanti P."/>
            <person name="Shaw S."/>
            <person name="Blin K."/>
            <person name="Weber T."/>
        </authorList>
    </citation>
    <scope>NUCLEOTIDE SEQUENCE</scope>
    <source>
        <strain evidence="4">NBC_00283</strain>
    </source>
</reference>
<protein>
    <submittedName>
        <fullName evidence="4">NmrA/HSCARG family protein</fullName>
    </submittedName>
</protein>
<proteinExistence type="inferred from homology"/>
<dbReference type="PANTHER" id="PTHR42748:SF7">
    <property type="entry name" value="NMRA LIKE REDOX SENSOR 1-RELATED"/>
    <property type="match status" value="1"/>
</dbReference>
<gene>
    <name evidence="4" type="ORF">OHU17_34490</name>
</gene>
<dbReference type="Proteomes" id="UP001432075">
    <property type="component" value="Chromosome"/>
</dbReference>
<evidence type="ECO:0000313" key="4">
    <source>
        <dbReference type="EMBL" id="WUO50543.1"/>
    </source>
</evidence>
<dbReference type="EMBL" id="CP108057">
    <property type="protein sequence ID" value="WUO50543.1"/>
    <property type="molecule type" value="Genomic_DNA"/>
</dbReference>
<evidence type="ECO:0000313" key="5">
    <source>
        <dbReference type="Proteomes" id="UP001432075"/>
    </source>
</evidence>
<dbReference type="Pfam" id="PF05368">
    <property type="entry name" value="NmrA"/>
    <property type="match status" value="1"/>
</dbReference>
<feature type="domain" description="NmrA-like" evidence="3">
    <location>
        <begin position="5"/>
        <end position="259"/>
    </location>
</feature>
<accession>A0ABZ1RVF3</accession>
<comment type="similarity">
    <text evidence="1">Belongs to the NmrA-type oxidoreductase family.</text>
</comment>
<sequence length="296" mass="31222">MSDSRVIVVTGATGRQGGATARALLSRGWTVHALVREPNKPEALALKEAGAVLVRGNLDDVASLDAALRGAYGVFSVQTFAGPDGFAGEIRQGKAVAEAAARAGVAHFVYSSVDGADRPGQVRHFASKGEVERHIMTLGLPATILRPTFFITNFEHLGPQWVDGELTLTMALAPDTKLQMITPGDIGSIAADAFDTPGDYLGRTVEIAADELTGPQLAEAFARAAARPVHFTSQPIEQVRAHSEELAAMFDWFNTVGFKADLATLRAQHPGLTSLEAWVDAYWSAPAAPAAPALVA</sequence>
<keyword evidence="5" id="KW-1185">Reference proteome</keyword>
<evidence type="ECO:0000256" key="2">
    <source>
        <dbReference type="ARBA" id="ARBA00022857"/>
    </source>
</evidence>
<dbReference type="RefSeq" id="WP_328777316.1">
    <property type="nucleotide sequence ID" value="NZ_CP108057.1"/>
</dbReference>
<name>A0ABZ1RVF3_9ACTN</name>
<dbReference type="InterPro" id="IPR008030">
    <property type="entry name" value="NmrA-like"/>
</dbReference>
<dbReference type="CDD" id="cd05251">
    <property type="entry name" value="NmrA_like_SDR_a"/>
    <property type="match status" value="1"/>
</dbReference>
<dbReference type="PANTHER" id="PTHR42748">
    <property type="entry name" value="NITROGEN METABOLITE REPRESSION PROTEIN NMRA FAMILY MEMBER"/>
    <property type="match status" value="1"/>
</dbReference>
<dbReference type="InterPro" id="IPR051164">
    <property type="entry name" value="NmrA-like_oxidored"/>
</dbReference>